<dbReference type="Pfam" id="PF02563">
    <property type="entry name" value="Poly_export"/>
    <property type="match status" value="1"/>
</dbReference>
<evidence type="ECO:0000313" key="9">
    <source>
        <dbReference type="Proteomes" id="UP001055167"/>
    </source>
</evidence>
<name>A0ABQ4R800_9HYPH</name>
<dbReference type="InterPro" id="IPR049712">
    <property type="entry name" value="Poly_export"/>
</dbReference>
<keyword evidence="1 4" id="KW-0732">Signal</keyword>
<protein>
    <recommendedName>
        <fullName evidence="10">Sugar ABC transporter substrate-binding protein</fullName>
    </recommendedName>
</protein>
<dbReference type="Pfam" id="PF10531">
    <property type="entry name" value="SLBB"/>
    <property type="match status" value="1"/>
</dbReference>
<evidence type="ECO:0008006" key="10">
    <source>
        <dbReference type="Google" id="ProtNLM"/>
    </source>
</evidence>
<dbReference type="Proteomes" id="UP001055167">
    <property type="component" value="Unassembled WGS sequence"/>
</dbReference>
<keyword evidence="9" id="KW-1185">Reference proteome</keyword>
<keyword evidence="2" id="KW-0175">Coiled coil</keyword>
<dbReference type="PANTHER" id="PTHR33619">
    <property type="entry name" value="POLYSACCHARIDE EXPORT PROTEIN GFCE-RELATED"/>
    <property type="match status" value="1"/>
</dbReference>
<dbReference type="Gene3D" id="3.30.1950.10">
    <property type="entry name" value="wza like domain"/>
    <property type="match status" value="1"/>
</dbReference>
<feature type="domain" description="Soluble ligand binding" evidence="6">
    <location>
        <begin position="114"/>
        <end position="147"/>
    </location>
</feature>
<proteinExistence type="predicted"/>
<accession>A0ABQ4R800</accession>
<dbReference type="InterPro" id="IPR019554">
    <property type="entry name" value="Soluble_ligand-bd"/>
</dbReference>
<dbReference type="InterPro" id="IPR058781">
    <property type="entry name" value="HH_AprE-like"/>
</dbReference>
<dbReference type="EMBL" id="BPQH01000030">
    <property type="protein sequence ID" value="GJD53507.1"/>
    <property type="molecule type" value="Genomic_DNA"/>
</dbReference>
<evidence type="ECO:0000256" key="3">
    <source>
        <dbReference type="SAM" id="MobiDB-lite"/>
    </source>
</evidence>
<dbReference type="Pfam" id="PF25994">
    <property type="entry name" value="HH_AprE"/>
    <property type="match status" value="1"/>
</dbReference>
<feature type="compositionally biased region" description="Basic and acidic residues" evidence="3">
    <location>
        <begin position="404"/>
        <end position="416"/>
    </location>
</feature>
<feature type="compositionally biased region" description="Low complexity" evidence="3">
    <location>
        <begin position="417"/>
        <end position="432"/>
    </location>
</feature>
<evidence type="ECO:0000256" key="2">
    <source>
        <dbReference type="SAM" id="Coils"/>
    </source>
</evidence>
<feature type="signal peptide" evidence="4">
    <location>
        <begin position="1"/>
        <end position="21"/>
    </location>
</feature>
<feature type="chain" id="PRO_5046769854" description="Sugar ABC transporter substrate-binding protein" evidence="4">
    <location>
        <begin position="22"/>
        <end position="432"/>
    </location>
</feature>
<evidence type="ECO:0000259" key="6">
    <source>
        <dbReference type="Pfam" id="PF10531"/>
    </source>
</evidence>
<evidence type="ECO:0000313" key="8">
    <source>
        <dbReference type="EMBL" id="GJD53507.1"/>
    </source>
</evidence>
<comment type="caution">
    <text evidence="8">The sequence shown here is derived from an EMBL/GenBank/DDBJ whole genome shotgun (WGS) entry which is preliminary data.</text>
</comment>
<reference evidence="8" key="1">
    <citation type="journal article" date="2021" name="Front. Microbiol.">
        <title>Comprehensive Comparative Genomics and Phenotyping of Methylobacterium Species.</title>
        <authorList>
            <person name="Alessa O."/>
            <person name="Ogura Y."/>
            <person name="Fujitani Y."/>
            <person name="Takami H."/>
            <person name="Hayashi T."/>
            <person name="Sahin N."/>
            <person name="Tani A."/>
        </authorList>
    </citation>
    <scope>NUCLEOTIDE SEQUENCE</scope>
    <source>
        <strain evidence="8">KCTC 52305</strain>
    </source>
</reference>
<evidence type="ECO:0000256" key="4">
    <source>
        <dbReference type="SAM" id="SignalP"/>
    </source>
</evidence>
<gene>
    <name evidence="8" type="ORF">OPKNFCMD_6283</name>
</gene>
<evidence type="ECO:0000259" key="7">
    <source>
        <dbReference type="Pfam" id="PF25994"/>
    </source>
</evidence>
<feature type="coiled-coil region" evidence="2">
    <location>
        <begin position="325"/>
        <end position="352"/>
    </location>
</feature>
<evidence type="ECO:0000259" key="5">
    <source>
        <dbReference type="Pfam" id="PF02563"/>
    </source>
</evidence>
<dbReference type="InterPro" id="IPR003715">
    <property type="entry name" value="Poly_export_N"/>
</dbReference>
<feature type="domain" description="Polysaccharide export protein N-terminal" evidence="5">
    <location>
        <begin position="22"/>
        <end position="108"/>
    </location>
</feature>
<organism evidence="8 9">
    <name type="scientific">Methylobacterium crusticola</name>
    <dbReference type="NCBI Taxonomy" id="1697972"/>
    <lineage>
        <taxon>Bacteria</taxon>
        <taxon>Pseudomonadati</taxon>
        <taxon>Pseudomonadota</taxon>
        <taxon>Alphaproteobacteria</taxon>
        <taxon>Hyphomicrobiales</taxon>
        <taxon>Methylobacteriaceae</taxon>
        <taxon>Methylobacterium</taxon>
    </lineage>
</organism>
<sequence length="432" mass="46975">MVRPVICALLATTVLVGPVGAAEERYQLGAQDRIRLKVTEWRAARGETYAWEPLSGEFTVDAGGKLALPLVGELAVGGLTTGEAGSLISERLQQKVGLTARPDASVEVAQFRPIYVVGRVDKPGAYPYRPNLTVVQAVSLAGGYFRTRDMDVQRLTRDAISARGELRDVMVERSALMARRARLEAEMRDEPAIRFPDAVTSQRAVPAVADAMREEQALFETRRTTLRSQVDALTQAKALIDAEIETLQAKIVSQDRQLGLARKELDSINALMQRGLTISPRQLALEQTVAQMESARLDNVLAISRSRQDVSRNDRTILDLKNQRQNTVLADLREAQMRLAKLQEKAETVRALIVDSEVTAPQALTSRLAAERSAPVYAVVRQGPGGPSEIAVAETDAIQPGDVLKVEKGNPDDAPQKPRAAAPAPGTVALAR</sequence>
<feature type="domain" description="AprE-like long alpha-helical hairpin" evidence="7">
    <location>
        <begin position="163"/>
        <end position="349"/>
    </location>
</feature>
<feature type="region of interest" description="Disordered" evidence="3">
    <location>
        <begin position="404"/>
        <end position="432"/>
    </location>
</feature>
<dbReference type="PANTHER" id="PTHR33619:SF3">
    <property type="entry name" value="POLYSACCHARIDE EXPORT PROTEIN GFCE-RELATED"/>
    <property type="match status" value="1"/>
</dbReference>
<reference evidence="8" key="2">
    <citation type="submission" date="2021-08" db="EMBL/GenBank/DDBJ databases">
        <authorList>
            <person name="Tani A."/>
            <person name="Ola A."/>
            <person name="Ogura Y."/>
            <person name="Katsura K."/>
            <person name="Hayashi T."/>
        </authorList>
    </citation>
    <scope>NUCLEOTIDE SEQUENCE</scope>
    <source>
        <strain evidence="8">KCTC 52305</strain>
    </source>
</reference>
<evidence type="ECO:0000256" key="1">
    <source>
        <dbReference type="ARBA" id="ARBA00022729"/>
    </source>
</evidence>